<dbReference type="InterPro" id="IPR001789">
    <property type="entry name" value="Sig_transdc_resp-reg_receiver"/>
</dbReference>
<evidence type="ECO:0000256" key="11">
    <source>
        <dbReference type="ARBA" id="ARBA00022840"/>
    </source>
</evidence>
<evidence type="ECO:0000256" key="1">
    <source>
        <dbReference type="ARBA" id="ARBA00000085"/>
    </source>
</evidence>
<dbReference type="InterPro" id="IPR004358">
    <property type="entry name" value="Sig_transdc_His_kin-like_C"/>
</dbReference>
<dbReference type="InterPro" id="IPR003661">
    <property type="entry name" value="HisK_dim/P_dom"/>
</dbReference>
<dbReference type="CDD" id="cd16922">
    <property type="entry name" value="HATPase_EvgS-ArcB-TorS-like"/>
    <property type="match status" value="1"/>
</dbReference>
<evidence type="ECO:0000256" key="17">
    <source>
        <dbReference type="PROSITE-ProRule" id="PRU00169"/>
    </source>
</evidence>
<evidence type="ECO:0000256" key="15">
    <source>
        <dbReference type="ARBA" id="ARBA00023306"/>
    </source>
</evidence>
<dbReference type="EC" id="2.7.13.3" evidence="4"/>
<keyword evidence="9" id="KW-0547">Nucleotide-binding</keyword>
<evidence type="ECO:0000256" key="18">
    <source>
        <dbReference type="SAM" id="Coils"/>
    </source>
</evidence>
<dbReference type="Gene3D" id="1.10.287.130">
    <property type="match status" value="1"/>
</dbReference>
<keyword evidence="6 17" id="KW-0597">Phosphoprotein</keyword>
<dbReference type="InterPro" id="IPR036097">
    <property type="entry name" value="HisK_dim/P_sf"/>
</dbReference>
<name>A0A2W4ZE16_9CYAN</name>
<reference evidence="22 23" key="2">
    <citation type="submission" date="2018-06" db="EMBL/GenBank/DDBJ databases">
        <title>Metagenomic assembly of (sub)arctic Cyanobacteria and their associated microbiome from non-axenic cultures.</title>
        <authorList>
            <person name="Baurain D."/>
        </authorList>
    </citation>
    <scope>NUCLEOTIDE SEQUENCE [LARGE SCALE GENOMIC DNA]</scope>
    <source>
        <strain evidence="22">ULC027bin1</strain>
    </source>
</reference>
<evidence type="ECO:0000256" key="3">
    <source>
        <dbReference type="ARBA" id="ARBA00006402"/>
    </source>
</evidence>
<dbReference type="InterPro" id="IPR036890">
    <property type="entry name" value="HATPase_C_sf"/>
</dbReference>
<dbReference type="InterPro" id="IPR007895">
    <property type="entry name" value="MASE1"/>
</dbReference>
<dbReference type="PROSITE" id="PS50109">
    <property type="entry name" value="HIS_KIN"/>
    <property type="match status" value="1"/>
</dbReference>
<feature type="transmembrane region" description="Helical" evidence="19">
    <location>
        <begin position="295"/>
        <end position="316"/>
    </location>
</feature>
<dbReference type="InterPro" id="IPR005467">
    <property type="entry name" value="His_kinase_dom"/>
</dbReference>
<keyword evidence="14 19" id="KW-0472">Membrane</keyword>
<dbReference type="InterPro" id="IPR003594">
    <property type="entry name" value="HATPase_dom"/>
</dbReference>
<evidence type="ECO:0000256" key="19">
    <source>
        <dbReference type="SAM" id="Phobius"/>
    </source>
</evidence>
<keyword evidence="11" id="KW-0067">ATP-binding</keyword>
<evidence type="ECO:0000256" key="2">
    <source>
        <dbReference type="ARBA" id="ARBA00004651"/>
    </source>
</evidence>
<evidence type="ECO:0000256" key="5">
    <source>
        <dbReference type="ARBA" id="ARBA00022475"/>
    </source>
</evidence>
<dbReference type="GO" id="GO:0009927">
    <property type="term" value="F:histidine phosphotransfer kinase activity"/>
    <property type="evidence" value="ECO:0007669"/>
    <property type="project" value="TreeGrafter"/>
</dbReference>
<dbReference type="Pfam" id="PF00512">
    <property type="entry name" value="HisKA"/>
    <property type="match status" value="1"/>
</dbReference>
<keyword evidence="5" id="KW-1003">Cell membrane</keyword>
<evidence type="ECO:0000256" key="12">
    <source>
        <dbReference type="ARBA" id="ARBA00022989"/>
    </source>
</evidence>
<dbReference type="Pfam" id="PF02518">
    <property type="entry name" value="HATPase_c"/>
    <property type="match status" value="1"/>
</dbReference>
<dbReference type="PANTHER" id="PTHR43047:SF72">
    <property type="entry name" value="OSMOSENSING HISTIDINE PROTEIN KINASE SLN1"/>
    <property type="match status" value="1"/>
</dbReference>
<dbReference type="SUPFAM" id="SSF52172">
    <property type="entry name" value="CheY-like"/>
    <property type="match status" value="1"/>
</dbReference>
<feature type="transmembrane region" description="Helical" evidence="19">
    <location>
        <begin position="42"/>
        <end position="65"/>
    </location>
</feature>
<dbReference type="Proteomes" id="UP000249794">
    <property type="component" value="Unassembled WGS sequence"/>
</dbReference>
<dbReference type="SMART" id="SM00448">
    <property type="entry name" value="REC"/>
    <property type="match status" value="1"/>
</dbReference>
<evidence type="ECO:0000256" key="4">
    <source>
        <dbReference type="ARBA" id="ARBA00012438"/>
    </source>
</evidence>
<dbReference type="SUPFAM" id="SSF55874">
    <property type="entry name" value="ATPase domain of HSP90 chaperone/DNA topoisomerase II/histidine kinase"/>
    <property type="match status" value="1"/>
</dbReference>
<feature type="modified residue" description="4-aspartylphosphate" evidence="17">
    <location>
        <position position="654"/>
    </location>
</feature>
<dbReference type="PROSITE" id="PS50110">
    <property type="entry name" value="RESPONSE_REGULATORY"/>
    <property type="match status" value="1"/>
</dbReference>
<dbReference type="InterPro" id="IPR011006">
    <property type="entry name" value="CheY-like_superfamily"/>
</dbReference>
<dbReference type="SUPFAM" id="SSF47384">
    <property type="entry name" value="Homodimeric domain of signal transducing histidine kinase"/>
    <property type="match status" value="1"/>
</dbReference>
<keyword evidence="8 19" id="KW-0812">Transmembrane</keyword>
<proteinExistence type="inferred from homology"/>
<dbReference type="PRINTS" id="PR00344">
    <property type="entry name" value="BCTRLSENSOR"/>
</dbReference>
<comment type="catalytic activity">
    <reaction evidence="1">
        <text>ATP + protein L-histidine = ADP + protein N-phospho-L-histidine.</text>
        <dbReference type="EC" id="2.7.13.3"/>
    </reaction>
</comment>
<evidence type="ECO:0000256" key="9">
    <source>
        <dbReference type="ARBA" id="ARBA00022741"/>
    </source>
</evidence>
<feature type="coiled-coil region" evidence="18">
    <location>
        <begin position="312"/>
        <end position="350"/>
    </location>
</feature>
<feature type="transmembrane region" description="Helical" evidence="19">
    <location>
        <begin position="148"/>
        <end position="176"/>
    </location>
</feature>
<keyword evidence="12 19" id="KW-1133">Transmembrane helix</keyword>
<keyword evidence="15" id="KW-0131">Cell cycle</keyword>
<comment type="similarity">
    <text evidence="3">In the N-terminal section; belongs to the phytochrome family.</text>
</comment>
<organism evidence="22 23">
    <name type="scientific">Phormidesmis priestleyi</name>
    <dbReference type="NCBI Taxonomy" id="268141"/>
    <lineage>
        <taxon>Bacteria</taxon>
        <taxon>Bacillati</taxon>
        <taxon>Cyanobacteriota</taxon>
        <taxon>Cyanophyceae</taxon>
        <taxon>Leptolyngbyales</taxon>
        <taxon>Leptolyngbyaceae</taxon>
        <taxon>Phormidesmis</taxon>
    </lineage>
</organism>
<feature type="transmembrane region" description="Helical" evidence="19">
    <location>
        <begin position="259"/>
        <end position="283"/>
    </location>
</feature>
<dbReference type="GO" id="GO:0005886">
    <property type="term" value="C:plasma membrane"/>
    <property type="evidence" value="ECO:0007669"/>
    <property type="project" value="UniProtKB-SubCell"/>
</dbReference>
<feature type="transmembrane region" description="Helical" evidence="19">
    <location>
        <begin position="116"/>
        <end position="136"/>
    </location>
</feature>
<feature type="domain" description="Response regulatory" evidence="21">
    <location>
        <begin position="605"/>
        <end position="721"/>
    </location>
</feature>
<sequence>MQPFLGFFPSELTQGISAQNISAQTIFSQKKSSSLVIRGRNLLITTLVIGMVHYGLATLAQAVSFESGASAIWPSSGFYLAVLMLFGPHLWLPILLSELFTNLLLFYPDSPMTVAGISLISTLEPLVGAGLIWRFIGKRYLFERSLHVFKFIVLIVPSPLITTSLAVAVLCATGQAPWEYYLPIWQTWTISVITGRLIVTPAVLAWAHRPWRQFTLRSRESIEFISLLVCLVIISKYDFLGNPVEYMMIPLLLWAAFRFGAVESTLLVVVISTITVASTVNGLGSFVRSSISVSLLLLQSFICVIALTTYFLLAVLSENRQAEGRLKRANEDLEQRVADRTAELNRAKEMADTANQAKSEFLANMSHELRTPLNGILGYAQILQRHEPLSDKGRTGVNVIQQCGSHLLTLINDVLDLSKIEARKLALQPSAFHLPAFLQGVVEINRIRAEEKEIGFNFQLDSRLPEGVYADEKRLRQVLINLLGNAIKFTERGGVTFKVEPVGEKVRFEIADTGRGMTVDQVEKIFLPFEQVGETKKQVEGTGLGLAITQRIVGLMESEVVVRSELGQGSSFAFEVRLPAAQDWANTARSMAQGTVTGYEGERQTILVLDDRWENRSVLKNLLEPIGFEVIEANDGQEGIEKTLSAEPNLIITDLMMPVVDGFEFMLKLRSHPQLEHHTVIVSSASVFEIDRYKSIQAGGNDFLAKPVQFDDLLALIAKYLPVSWLYENREEAAEKAIEAPAVDVLQQLADLAQDGDLDEIIAIAQALNTGHTVGFAQAVLRLAETCEIVKLRALIQQFC</sequence>
<dbReference type="FunFam" id="1.10.287.130:FF:000038">
    <property type="entry name" value="Sensory transduction histidine kinase"/>
    <property type="match status" value="1"/>
</dbReference>
<evidence type="ECO:0000256" key="13">
    <source>
        <dbReference type="ARBA" id="ARBA00023012"/>
    </source>
</evidence>
<dbReference type="FunFam" id="3.30.565.10:FF:000010">
    <property type="entry name" value="Sensor histidine kinase RcsC"/>
    <property type="match status" value="1"/>
</dbReference>
<evidence type="ECO:0000256" key="14">
    <source>
        <dbReference type="ARBA" id="ARBA00023136"/>
    </source>
</evidence>
<gene>
    <name evidence="22" type="ORF">DCF15_08680</name>
</gene>
<dbReference type="SMART" id="SM00387">
    <property type="entry name" value="HATPase_c"/>
    <property type="match status" value="1"/>
</dbReference>
<feature type="transmembrane region" description="Helical" evidence="19">
    <location>
        <begin position="77"/>
        <end position="96"/>
    </location>
</feature>
<accession>A0A2W4ZE16</accession>
<dbReference type="GO" id="GO:0000155">
    <property type="term" value="F:phosphorelay sensor kinase activity"/>
    <property type="evidence" value="ECO:0007669"/>
    <property type="project" value="InterPro"/>
</dbReference>
<dbReference type="SMART" id="SM00388">
    <property type="entry name" value="HisKA"/>
    <property type="match status" value="1"/>
</dbReference>
<feature type="transmembrane region" description="Helical" evidence="19">
    <location>
        <begin position="221"/>
        <end position="239"/>
    </location>
</feature>
<evidence type="ECO:0000313" key="22">
    <source>
        <dbReference type="EMBL" id="PZO56425.1"/>
    </source>
</evidence>
<evidence type="ECO:0000256" key="16">
    <source>
        <dbReference type="ARBA" id="ARBA00074306"/>
    </source>
</evidence>
<evidence type="ECO:0000256" key="7">
    <source>
        <dbReference type="ARBA" id="ARBA00022679"/>
    </source>
</evidence>
<keyword evidence="13" id="KW-0902">Two-component regulatory system</keyword>
<evidence type="ECO:0000256" key="10">
    <source>
        <dbReference type="ARBA" id="ARBA00022777"/>
    </source>
</evidence>
<comment type="caution">
    <text evidence="22">The sequence shown here is derived from an EMBL/GenBank/DDBJ whole genome shotgun (WGS) entry which is preliminary data.</text>
</comment>
<dbReference type="Gene3D" id="3.30.565.10">
    <property type="entry name" value="Histidine kinase-like ATPase, C-terminal domain"/>
    <property type="match status" value="1"/>
</dbReference>
<keyword evidence="7" id="KW-0808">Transferase</keyword>
<evidence type="ECO:0000256" key="6">
    <source>
        <dbReference type="ARBA" id="ARBA00022553"/>
    </source>
</evidence>
<feature type="domain" description="Histidine kinase" evidence="20">
    <location>
        <begin position="364"/>
        <end position="582"/>
    </location>
</feature>
<evidence type="ECO:0000313" key="23">
    <source>
        <dbReference type="Proteomes" id="UP000249794"/>
    </source>
</evidence>
<dbReference type="AlphaFoldDB" id="A0A2W4ZE16"/>
<protein>
    <recommendedName>
        <fullName evidence="16">Circadian input-output histidine kinase CikA</fullName>
        <ecNumber evidence="4">2.7.13.3</ecNumber>
    </recommendedName>
</protein>
<dbReference type="Pfam" id="PF05231">
    <property type="entry name" value="MASE1"/>
    <property type="match status" value="1"/>
</dbReference>
<evidence type="ECO:0000256" key="8">
    <source>
        <dbReference type="ARBA" id="ARBA00022692"/>
    </source>
</evidence>
<dbReference type="Gene3D" id="3.40.50.2300">
    <property type="match status" value="1"/>
</dbReference>
<reference evidence="23" key="1">
    <citation type="submission" date="2018-04" db="EMBL/GenBank/DDBJ databases">
        <authorList>
            <person name="Cornet L."/>
        </authorList>
    </citation>
    <scope>NUCLEOTIDE SEQUENCE [LARGE SCALE GENOMIC DNA]</scope>
</reference>
<dbReference type="GO" id="GO:0005524">
    <property type="term" value="F:ATP binding"/>
    <property type="evidence" value="ECO:0007669"/>
    <property type="project" value="UniProtKB-KW"/>
</dbReference>
<dbReference type="EMBL" id="QBMP01000071">
    <property type="protein sequence ID" value="PZO56425.1"/>
    <property type="molecule type" value="Genomic_DNA"/>
</dbReference>
<evidence type="ECO:0000259" key="21">
    <source>
        <dbReference type="PROSITE" id="PS50110"/>
    </source>
</evidence>
<dbReference type="PANTHER" id="PTHR43047">
    <property type="entry name" value="TWO-COMPONENT HISTIDINE PROTEIN KINASE"/>
    <property type="match status" value="1"/>
</dbReference>
<dbReference type="CDD" id="cd00082">
    <property type="entry name" value="HisKA"/>
    <property type="match status" value="1"/>
</dbReference>
<evidence type="ECO:0000259" key="20">
    <source>
        <dbReference type="PROSITE" id="PS50109"/>
    </source>
</evidence>
<dbReference type="Pfam" id="PF00072">
    <property type="entry name" value="Response_reg"/>
    <property type="match status" value="1"/>
</dbReference>
<comment type="subcellular location">
    <subcellularLocation>
        <location evidence="2">Cell membrane</location>
        <topology evidence="2">Multi-pass membrane protein</topology>
    </subcellularLocation>
</comment>
<keyword evidence="18" id="KW-0175">Coiled coil</keyword>
<feature type="transmembrane region" description="Helical" evidence="19">
    <location>
        <begin position="188"/>
        <end position="209"/>
    </location>
</feature>
<keyword evidence="10 22" id="KW-0418">Kinase</keyword>